<evidence type="ECO:0008006" key="5">
    <source>
        <dbReference type="Google" id="ProtNLM"/>
    </source>
</evidence>
<dbReference type="Gene3D" id="1.10.760.10">
    <property type="entry name" value="Cytochrome c-like domain"/>
    <property type="match status" value="1"/>
</dbReference>
<keyword evidence="2" id="KW-0732">Signal</keyword>
<name>A0ABT8D9R2_9RHOB</name>
<protein>
    <recommendedName>
        <fullName evidence="5">Cytochrome c</fullName>
    </recommendedName>
</protein>
<evidence type="ECO:0000313" key="4">
    <source>
        <dbReference type="Proteomes" id="UP001243846"/>
    </source>
</evidence>
<feature type="compositionally biased region" description="Low complexity" evidence="1">
    <location>
        <begin position="24"/>
        <end position="44"/>
    </location>
</feature>
<comment type="caution">
    <text evidence="3">The sequence shown here is derived from an EMBL/GenBank/DDBJ whole genome shotgun (WGS) entry which is preliminary data.</text>
</comment>
<evidence type="ECO:0000256" key="1">
    <source>
        <dbReference type="SAM" id="MobiDB-lite"/>
    </source>
</evidence>
<evidence type="ECO:0000256" key="2">
    <source>
        <dbReference type="SAM" id="SignalP"/>
    </source>
</evidence>
<gene>
    <name evidence="3" type="ORF">QWZ10_17325</name>
</gene>
<dbReference type="SUPFAM" id="SSF46626">
    <property type="entry name" value="Cytochrome c"/>
    <property type="match status" value="1"/>
</dbReference>
<feature type="signal peptide" evidence="2">
    <location>
        <begin position="1"/>
        <end position="22"/>
    </location>
</feature>
<accession>A0ABT8D9R2</accession>
<reference evidence="4" key="1">
    <citation type="journal article" date="2019" name="Int. J. Syst. Evol. Microbiol.">
        <title>The Global Catalogue of Microorganisms (GCM) 10K type strain sequencing project: providing services to taxonomists for standard genome sequencing and annotation.</title>
        <authorList>
            <consortium name="The Broad Institute Genomics Platform"/>
            <consortium name="The Broad Institute Genome Sequencing Center for Infectious Disease"/>
            <person name="Wu L."/>
            <person name="Ma J."/>
        </authorList>
    </citation>
    <scope>NUCLEOTIDE SEQUENCE [LARGE SCALE GENOMIC DNA]</scope>
    <source>
        <strain evidence="4">CECT 8482</strain>
    </source>
</reference>
<organism evidence="3 4">
    <name type="scientific">Paracoccus cavernae</name>
    <dbReference type="NCBI Taxonomy" id="1571207"/>
    <lineage>
        <taxon>Bacteria</taxon>
        <taxon>Pseudomonadati</taxon>
        <taxon>Pseudomonadota</taxon>
        <taxon>Alphaproteobacteria</taxon>
        <taxon>Rhodobacterales</taxon>
        <taxon>Paracoccaceae</taxon>
        <taxon>Paracoccus</taxon>
    </lineage>
</organism>
<feature type="region of interest" description="Disordered" evidence="1">
    <location>
        <begin position="24"/>
        <end position="45"/>
    </location>
</feature>
<sequence>MMALRIFATMAVLLAGAGSAFAQGAPAPTPTPAEGAPAAAPVGGDTDKIQSLTTVHFELPLSDGVMPEGGDGTDETNYTCLACHSADHLLYQPEVHEAQWREVVDKMGWADHARIDEADAPKIVEYLTNLRGLK</sequence>
<evidence type="ECO:0000313" key="3">
    <source>
        <dbReference type="EMBL" id="MDN3713066.1"/>
    </source>
</evidence>
<keyword evidence="4" id="KW-1185">Reference proteome</keyword>
<proteinExistence type="predicted"/>
<feature type="chain" id="PRO_5045565638" description="Cytochrome c" evidence="2">
    <location>
        <begin position="23"/>
        <end position="134"/>
    </location>
</feature>
<dbReference type="InterPro" id="IPR036909">
    <property type="entry name" value="Cyt_c-like_dom_sf"/>
</dbReference>
<dbReference type="Proteomes" id="UP001243846">
    <property type="component" value="Unassembled WGS sequence"/>
</dbReference>
<dbReference type="EMBL" id="JAUFRC010000001">
    <property type="protein sequence ID" value="MDN3713066.1"/>
    <property type="molecule type" value="Genomic_DNA"/>
</dbReference>